<keyword evidence="4" id="KW-0808">Transferase</keyword>
<dbReference type="GO" id="GO:0016491">
    <property type="term" value="F:oxidoreductase activity"/>
    <property type="evidence" value="ECO:0007669"/>
    <property type="project" value="UniProtKB-KW"/>
</dbReference>
<keyword evidence="4" id="KW-0560">Oxidoreductase</keyword>
<protein>
    <submittedName>
        <fullName evidence="4">Sugar transferase</fullName>
        <ecNumber evidence="4">2.7.8.-</ecNumber>
    </submittedName>
</protein>
<organism evidence="4 5">
    <name type="scientific">Chelatococcus albus</name>
    <dbReference type="NCBI Taxonomy" id="3047466"/>
    <lineage>
        <taxon>Bacteria</taxon>
        <taxon>Pseudomonadati</taxon>
        <taxon>Pseudomonadota</taxon>
        <taxon>Alphaproteobacteria</taxon>
        <taxon>Hyphomicrobiales</taxon>
        <taxon>Chelatococcaceae</taxon>
        <taxon>Chelatococcus</taxon>
    </lineage>
</organism>
<dbReference type="Pfam" id="PF02397">
    <property type="entry name" value="Bac_transf"/>
    <property type="match status" value="1"/>
</dbReference>
<dbReference type="EMBL" id="JASJEV010000004">
    <property type="protein sequence ID" value="MDJ1158187.1"/>
    <property type="molecule type" value="Genomic_DNA"/>
</dbReference>
<sequence length="199" mass="22667">MKRLIDILGAGLGLVLLAPVLVVVALCVRLKLGRPVLFRQPRVGRDEKIFNLIKFRTMREATDAAGRPLPDAERLTRFGRLLRATSLDELPELWNILKGDMSLVGPRPLLVEYLPHYTPQERRRHAVRPGLTGLAQVRGRNALSWRHKFRYDVFYVDHASVAFDLRIMIWTVAAILRRDGISAPGEATMQRLDNERSGR</sequence>
<evidence type="ECO:0000313" key="4">
    <source>
        <dbReference type="EMBL" id="MDJ1158187.1"/>
    </source>
</evidence>
<dbReference type="RefSeq" id="WP_283740187.1">
    <property type="nucleotide sequence ID" value="NZ_JASJEV010000004.1"/>
</dbReference>
<dbReference type="PANTHER" id="PTHR30576">
    <property type="entry name" value="COLANIC BIOSYNTHESIS UDP-GLUCOSE LIPID CARRIER TRANSFERASE"/>
    <property type="match status" value="1"/>
</dbReference>
<evidence type="ECO:0000259" key="3">
    <source>
        <dbReference type="Pfam" id="PF02397"/>
    </source>
</evidence>
<dbReference type="InterPro" id="IPR003362">
    <property type="entry name" value="Bact_transf"/>
</dbReference>
<evidence type="ECO:0000313" key="5">
    <source>
        <dbReference type="Proteomes" id="UP001321492"/>
    </source>
</evidence>
<comment type="similarity">
    <text evidence="1">Belongs to the bacterial sugar transferase family.</text>
</comment>
<proteinExistence type="inferred from homology"/>
<reference evidence="4 5" key="1">
    <citation type="submission" date="2023-05" db="EMBL/GenBank/DDBJ databases">
        <title>Chelatococcus sp. nov., a moderately thermophilic bacterium isolated from hot spring microbial mat.</title>
        <authorList>
            <person name="Hu C.-J."/>
            <person name="Li W.-J."/>
        </authorList>
    </citation>
    <scope>NUCLEOTIDE SEQUENCE [LARGE SCALE GENOMIC DNA]</scope>
    <source>
        <strain evidence="4 5">SYSU G07232</strain>
    </source>
</reference>
<dbReference type="PANTHER" id="PTHR30576:SF8">
    <property type="entry name" value="UNDECAPRENYL-PHOSPHATE GALACTOSE PHOSPHOTRANSFERASE"/>
    <property type="match status" value="1"/>
</dbReference>
<dbReference type="Proteomes" id="UP001321492">
    <property type="component" value="Unassembled WGS sequence"/>
</dbReference>
<keyword evidence="5" id="KW-1185">Reference proteome</keyword>
<dbReference type="GO" id="GO:0016740">
    <property type="term" value="F:transferase activity"/>
    <property type="evidence" value="ECO:0007669"/>
    <property type="project" value="UniProtKB-KW"/>
</dbReference>
<gene>
    <name evidence="4" type="ORF">QNA08_08070</name>
</gene>
<keyword evidence="2" id="KW-0270">Exopolysaccharide synthesis</keyword>
<name>A0ABT7AFP8_9HYPH</name>
<feature type="domain" description="Bacterial sugar transferase" evidence="3">
    <location>
        <begin position="2"/>
        <end position="176"/>
    </location>
</feature>
<evidence type="ECO:0000256" key="2">
    <source>
        <dbReference type="ARBA" id="ARBA00023169"/>
    </source>
</evidence>
<dbReference type="EC" id="2.7.8.-" evidence="4"/>
<evidence type="ECO:0000256" key="1">
    <source>
        <dbReference type="ARBA" id="ARBA00006464"/>
    </source>
</evidence>
<accession>A0ABT7AFP8</accession>
<comment type="caution">
    <text evidence="4">The sequence shown here is derived from an EMBL/GenBank/DDBJ whole genome shotgun (WGS) entry which is preliminary data.</text>
</comment>